<proteinExistence type="predicted"/>
<keyword evidence="7" id="KW-0539">Nucleus</keyword>
<evidence type="ECO:0000256" key="5">
    <source>
        <dbReference type="ARBA" id="ARBA00023125"/>
    </source>
</evidence>
<keyword evidence="2" id="KW-0479">Metal-binding</keyword>
<keyword evidence="6" id="KW-0804">Transcription</keyword>
<evidence type="ECO:0000256" key="7">
    <source>
        <dbReference type="ARBA" id="ARBA00023242"/>
    </source>
</evidence>
<dbReference type="GO" id="GO:0003677">
    <property type="term" value="F:DNA binding"/>
    <property type="evidence" value="ECO:0007669"/>
    <property type="project" value="UniProtKB-KW"/>
</dbReference>
<sequence>MPPRRRSAVACLFCREKKLRCDSVQPTCGNCSAKGRVCQQGVLQIKQRPTNHRIAQLEQENQALREQCTHLQKGSPGSPSMSRRTPSTPLDATHPEAHDSDPTNKPPPYHGPTSTAYDDSTLLPPEGSVADAHLGEECGRQALFAAAARQRQLERLNLAAGRLDFDGVDPTIGMHLLSIYWSRQLYTAQIIYRPAFMRDMACGGPYFSRLLLNAILFVVSKHHPQPELCSDPADITTAGWRFRQRFTELLRLKFDQSEITTLQALLIMSNALFSRCDERSRSWLYAGNSLNMLIDLGLHVLPSDPTRMTAEELEIRKRVLWGAYLIDKIQCLFQGRHPLLRQVDFNTPLSFWDEYDELEEFQCITYAPAGTRPGVPSLNVTLLTKLCELALIIERIVGELYSVSTRDRAGSPSHMVTDKINADLTRWRGGLPPAVDYLSAPSPLPIPLPQSCCLLALYNVLIILSNPPLASDRNGGSTRSRPAHEGVAACTGAANQIAQILRDYCQHYSIASAPYMLSYATYISATIHAHIAAQKGPDSSAFQSLLFCRRILIEHTRLYAAAGKARATLDKLLERLQVVIPDEDLPSQNTDSNHLAPGGAVRRNSDTVTAVELVDSIDPGLGMAEFPGLDLSDLDLEAIAEGLFVDGDLHGWMQSFPGVCQ</sequence>
<dbReference type="PANTHER" id="PTHR31313:SF86">
    <property type="entry name" value="ZN(2)-C6 FUNGAL-TYPE DOMAIN-CONTAINING PROTEIN"/>
    <property type="match status" value="1"/>
</dbReference>
<comment type="subcellular location">
    <subcellularLocation>
        <location evidence="1">Nucleus</location>
    </subcellularLocation>
</comment>
<dbReference type="SMART" id="SM00906">
    <property type="entry name" value="Fungal_trans"/>
    <property type="match status" value="1"/>
</dbReference>
<dbReference type="GO" id="GO:0009893">
    <property type="term" value="P:positive regulation of metabolic process"/>
    <property type="evidence" value="ECO:0007669"/>
    <property type="project" value="UniProtKB-ARBA"/>
</dbReference>
<evidence type="ECO:0000256" key="3">
    <source>
        <dbReference type="ARBA" id="ARBA00022833"/>
    </source>
</evidence>
<evidence type="ECO:0000313" key="10">
    <source>
        <dbReference type="EMBL" id="PYI04003.1"/>
    </source>
</evidence>
<evidence type="ECO:0000256" key="1">
    <source>
        <dbReference type="ARBA" id="ARBA00004123"/>
    </source>
</evidence>
<evidence type="ECO:0000256" key="6">
    <source>
        <dbReference type="ARBA" id="ARBA00023163"/>
    </source>
</evidence>
<dbReference type="GO" id="GO:0006351">
    <property type="term" value="P:DNA-templated transcription"/>
    <property type="evidence" value="ECO:0007669"/>
    <property type="project" value="InterPro"/>
</dbReference>
<keyword evidence="5" id="KW-0238">DNA-binding</keyword>
<feature type="compositionally biased region" description="Low complexity" evidence="8">
    <location>
        <begin position="74"/>
        <end position="89"/>
    </location>
</feature>
<reference evidence="10 11" key="1">
    <citation type="submission" date="2018-02" db="EMBL/GenBank/DDBJ databases">
        <title>The genomes of Aspergillus section Nigri reveals drivers in fungal speciation.</title>
        <authorList>
            <consortium name="DOE Joint Genome Institute"/>
            <person name="Vesth T.C."/>
            <person name="Nybo J."/>
            <person name="Theobald S."/>
            <person name="Brandl J."/>
            <person name="Frisvad J.C."/>
            <person name="Nielsen K.F."/>
            <person name="Lyhne E.K."/>
            <person name="Kogle M.E."/>
            <person name="Kuo A."/>
            <person name="Riley R."/>
            <person name="Clum A."/>
            <person name="Nolan M."/>
            <person name="Lipzen A."/>
            <person name="Salamov A."/>
            <person name="Henrissat B."/>
            <person name="Wiebenga A."/>
            <person name="De vries R.P."/>
            <person name="Grigoriev I.V."/>
            <person name="Mortensen U.H."/>
            <person name="Andersen M.R."/>
            <person name="Baker S.E."/>
        </authorList>
    </citation>
    <scope>NUCLEOTIDE SEQUENCE [LARGE SCALE GENOMIC DNA]</scope>
    <source>
        <strain evidence="10 11">CBS 121057</strain>
    </source>
</reference>
<feature type="compositionally biased region" description="Basic and acidic residues" evidence="8">
    <location>
        <begin position="93"/>
        <end position="102"/>
    </location>
</feature>
<dbReference type="PROSITE" id="PS00463">
    <property type="entry name" value="ZN2_CY6_FUNGAL_1"/>
    <property type="match status" value="1"/>
</dbReference>
<dbReference type="AlphaFoldDB" id="A0A319FCJ2"/>
<dbReference type="GO" id="GO:0005634">
    <property type="term" value="C:nucleus"/>
    <property type="evidence" value="ECO:0007669"/>
    <property type="project" value="UniProtKB-SubCell"/>
</dbReference>
<dbReference type="PANTHER" id="PTHR31313">
    <property type="entry name" value="TY1 ENHANCER ACTIVATOR"/>
    <property type="match status" value="1"/>
</dbReference>
<evidence type="ECO:0000256" key="4">
    <source>
        <dbReference type="ARBA" id="ARBA00023015"/>
    </source>
</evidence>
<dbReference type="SUPFAM" id="SSF57701">
    <property type="entry name" value="Zn2/Cys6 DNA-binding domain"/>
    <property type="match status" value="1"/>
</dbReference>
<evidence type="ECO:0000313" key="11">
    <source>
        <dbReference type="Proteomes" id="UP000248423"/>
    </source>
</evidence>
<dbReference type="InterPro" id="IPR036864">
    <property type="entry name" value="Zn2-C6_fun-type_DNA-bd_sf"/>
</dbReference>
<protein>
    <recommendedName>
        <fullName evidence="9">Zn(2)-C6 fungal-type domain-containing protein</fullName>
    </recommendedName>
</protein>
<dbReference type="CDD" id="cd12148">
    <property type="entry name" value="fungal_TF_MHR"/>
    <property type="match status" value="1"/>
</dbReference>
<dbReference type="Proteomes" id="UP000248423">
    <property type="component" value="Unassembled WGS sequence"/>
</dbReference>
<keyword evidence="11" id="KW-1185">Reference proteome</keyword>
<dbReference type="OrthoDB" id="2154091at2759"/>
<dbReference type="InterPro" id="IPR051615">
    <property type="entry name" value="Transcr_Regulatory_Elem"/>
</dbReference>
<evidence type="ECO:0000256" key="8">
    <source>
        <dbReference type="SAM" id="MobiDB-lite"/>
    </source>
</evidence>
<dbReference type="PROSITE" id="PS50048">
    <property type="entry name" value="ZN2_CY6_FUNGAL_2"/>
    <property type="match status" value="1"/>
</dbReference>
<organism evidence="10 11">
    <name type="scientific">Aspergillus sclerotiicarbonarius (strain CBS 121057 / IBT 28362)</name>
    <dbReference type="NCBI Taxonomy" id="1448318"/>
    <lineage>
        <taxon>Eukaryota</taxon>
        <taxon>Fungi</taxon>
        <taxon>Dikarya</taxon>
        <taxon>Ascomycota</taxon>
        <taxon>Pezizomycotina</taxon>
        <taxon>Eurotiomycetes</taxon>
        <taxon>Eurotiomycetidae</taxon>
        <taxon>Eurotiales</taxon>
        <taxon>Aspergillaceae</taxon>
        <taxon>Aspergillus</taxon>
        <taxon>Aspergillus subgen. Circumdati</taxon>
    </lineage>
</organism>
<accession>A0A319FCJ2</accession>
<name>A0A319FCJ2_ASPSB</name>
<dbReference type="GO" id="GO:0008270">
    <property type="term" value="F:zinc ion binding"/>
    <property type="evidence" value="ECO:0007669"/>
    <property type="project" value="InterPro"/>
</dbReference>
<dbReference type="Pfam" id="PF04082">
    <property type="entry name" value="Fungal_trans"/>
    <property type="match status" value="1"/>
</dbReference>
<evidence type="ECO:0000256" key="2">
    <source>
        <dbReference type="ARBA" id="ARBA00022723"/>
    </source>
</evidence>
<dbReference type="InterPro" id="IPR007219">
    <property type="entry name" value="XnlR_reg_dom"/>
</dbReference>
<evidence type="ECO:0000259" key="9">
    <source>
        <dbReference type="PROSITE" id="PS50048"/>
    </source>
</evidence>
<dbReference type="Gene3D" id="4.10.240.10">
    <property type="entry name" value="Zn(2)-C6 fungal-type DNA-binding domain"/>
    <property type="match status" value="1"/>
</dbReference>
<feature type="domain" description="Zn(2)-C6 fungal-type" evidence="9">
    <location>
        <begin position="10"/>
        <end position="40"/>
    </location>
</feature>
<dbReference type="InterPro" id="IPR001138">
    <property type="entry name" value="Zn2Cys6_DnaBD"/>
</dbReference>
<gene>
    <name evidence="10" type="ORF">BO78DRAFT_187182</name>
</gene>
<dbReference type="VEuPathDB" id="FungiDB:BO78DRAFT_187182"/>
<feature type="region of interest" description="Disordered" evidence="8">
    <location>
        <begin position="70"/>
        <end position="130"/>
    </location>
</feature>
<dbReference type="SMART" id="SM00066">
    <property type="entry name" value="GAL4"/>
    <property type="match status" value="1"/>
</dbReference>
<dbReference type="EMBL" id="KZ826374">
    <property type="protein sequence ID" value="PYI04003.1"/>
    <property type="molecule type" value="Genomic_DNA"/>
</dbReference>
<keyword evidence="4" id="KW-0805">Transcription regulation</keyword>
<dbReference type="CDD" id="cd00067">
    <property type="entry name" value="GAL4"/>
    <property type="match status" value="1"/>
</dbReference>
<keyword evidence="3" id="KW-0862">Zinc</keyword>
<dbReference type="GO" id="GO:0000981">
    <property type="term" value="F:DNA-binding transcription factor activity, RNA polymerase II-specific"/>
    <property type="evidence" value="ECO:0007669"/>
    <property type="project" value="InterPro"/>
</dbReference>
<dbReference type="Pfam" id="PF00172">
    <property type="entry name" value="Zn_clus"/>
    <property type="match status" value="1"/>
</dbReference>